<organism evidence="1 2">
    <name type="scientific">Aquamicrobium defluvii</name>
    <dbReference type="NCBI Taxonomy" id="69279"/>
    <lineage>
        <taxon>Bacteria</taxon>
        <taxon>Pseudomonadati</taxon>
        <taxon>Pseudomonadota</taxon>
        <taxon>Alphaproteobacteria</taxon>
        <taxon>Hyphomicrobiales</taxon>
        <taxon>Phyllobacteriaceae</taxon>
        <taxon>Aquamicrobium</taxon>
    </lineage>
</organism>
<evidence type="ECO:0000313" key="1">
    <source>
        <dbReference type="EMBL" id="EXL10022.1"/>
    </source>
</evidence>
<reference evidence="1 2" key="1">
    <citation type="submission" date="2014-02" db="EMBL/GenBank/DDBJ databases">
        <title>Aquamicrobium defluvii Genome sequencing.</title>
        <authorList>
            <person name="Wang X."/>
        </authorList>
    </citation>
    <scope>NUCLEOTIDE SEQUENCE [LARGE SCALE GENOMIC DNA]</scope>
    <source>
        <strain evidence="1 2">W13Z1</strain>
    </source>
</reference>
<dbReference type="STRING" id="69279.BG36_07565"/>
<dbReference type="AlphaFoldDB" id="A0A011U0V5"/>
<dbReference type="EMBL" id="JENY01000002">
    <property type="protein sequence ID" value="EXL10022.1"/>
    <property type="molecule type" value="Genomic_DNA"/>
</dbReference>
<comment type="caution">
    <text evidence="1">The sequence shown here is derived from an EMBL/GenBank/DDBJ whole genome shotgun (WGS) entry which is preliminary data.</text>
</comment>
<dbReference type="HOGENOM" id="CLU_150603_0_0_5"/>
<sequence length="116" mass="12941">MIAWPATLPQEALSDGYQSGFGDGRARTETDSGIAKVRRRFSAVPRPLTFSMHMTNEQLAIFKTFVTTDTAGGVKPFIFPAQDEPGTWIVQFGRDLPRWAPRGLDWIVSFDLVILP</sequence>
<evidence type="ECO:0000313" key="2">
    <source>
        <dbReference type="Proteomes" id="UP000019849"/>
    </source>
</evidence>
<dbReference type="Proteomes" id="UP000019849">
    <property type="component" value="Unassembled WGS sequence"/>
</dbReference>
<protein>
    <recommendedName>
        <fullName evidence="3">Phage-related protein</fullName>
    </recommendedName>
</protein>
<dbReference type="RefSeq" id="WP_051520352.1">
    <property type="nucleotide sequence ID" value="NZ_KK073878.1"/>
</dbReference>
<gene>
    <name evidence="1" type="ORF">BG36_07565</name>
</gene>
<name>A0A011U0V5_9HYPH</name>
<evidence type="ECO:0008006" key="3">
    <source>
        <dbReference type="Google" id="ProtNLM"/>
    </source>
</evidence>
<accession>A0A011U0V5</accession>
<proteinExistence type="predicted"/>
<dbReference type="eggNOG" id="ENOG5030ZDC">
    <property type="taxonomic scope" value="Bacteria"/>
</dbReference>
<dbReference type="PATRIC" id="fig|69279.3.peg.419"/>